<evidence type="ECO:0000259" key="10">
    <source>
        <dbReference type="PROSITE" id="PS51294"/>
    </source>
</evidence>
<dbReference type="FunFam" id="1.10.10.60:FF:000371">
    <property type="entry name" value="MYB transcription factor"/>
    <property type="match status" value="1"/>
</dbReference>
<evidence type="ECO:0000256" key="4">
    <source>
        <dbReference type="ARBA" id="ARBA00023125"/>
    </source>
</evidence>
<keyword evidence="6" id="KW-0804">Transcription</keyword>
<dbReference type="EMBL" id="KZ305051">
    <property type="protein sequence ID" value="PIA36511.1"/>
    <property type="molecule type" value="Genomic_DNA"/>
</dbReference>
<feature type="region of interest" description="Disordered" evidence="8">
    <location>
        <begin position="121"/>
        <end position="176"/>
    </location>
</feature>
<evidence type="ECO:0000256" key="6">
    <source>
        <dbReference type="ARBA" id="ARBA00023163"/>
    </source>
</evidence>
<evidence type="ECO:0000256" key="5">
    <source>
        <dbReference type="ARBA" id="ARBA00023159"/>
    </source>
</evidence>
<evidence type="ECO:0000256" key="7">
    <source>
        <dbReference type="ARBA" id="ARBA00023242"/>
    </source>
</evidence>
<dbReference type="GO" id="GO:0045893">
    <property type="term" value="P:positive regulation of DNA-templated transcription"/>
    <property type="evidence" value="ECO:0007669"/>
    <property type="project" value="UniProtKB-ARBA"/>
</dbReference>
<evidence type="ECO:0000313" key="12">
    <source>
        <dbReference type="Proteomes" id="UP000230069"/>
    </source>
</evidence>
<feature type="compositionally biased region" description="Polar residues" evidence="8">
    <location>
        <begin position="123"/>
        <end position="157"/>
    </location>
</feature>
<keyword evidence="12" id="KW-1185">Reference proteome</keyword>
<organism evidence="11 12">
    <name type="scientific">Aquilegia coerulea</name>
    <name type="common">Rocky mountain columbine</name>
    <dbReference type="NCBI Taxonomy" id="218851"/>
    <lineage>
        <taxon>Eukaryota</taxon>
        <taxon>Viridiplantae</taxon>
        <taxon>Streptophyta</taxon>
        <taxon>Embryophyta</taxon>
        <taxon>Tracheophyta</taxon>
        <taxon>Spermatophyta</taxon>
        <taxon>Magnoliopsida</taxon>
        <taxon>Ranunculales</taxon>
        <taxon>Ranunculaceae</taxon>
        <taxon>Thalictroideae</taxon>
        <taxon>Aquilegia</taxon>
    </lineage>
</organism>
<dbReference type="SUPFAM" id="SSF46689">
    <property type="entry name" value="Homeodomain-like"/>
    <property type="match status" value="1"/>
</dbReference>
<dbReference type="Gene3D" id="1.10.10.60">
    <property type="entry name" value="Homeodomain-like"/>
    <property type="match status" value="2"/>
</dbReference>
<keyword evidence="7" id="KW-0539">Nucleus</keyword>
<dbReference type="PROSITE" id="PS50090">
    <property type="entry name" value="MYB_LIKE"/>
    <property type="match status" value="2"/>
</dbReference>
<dbReference type="SMART" id="SM00717">
    <property type="entry name" value="SANT"/>
    <property type="match status" value="2"/>
</dbReference>
<dbReference type="Proteomes" id="UP000230069">
    <property type="component" value="Unassembled WGS sequence"/>
</dbReference>
<dbReference type="GO" id="GO:0003677">
    <property type="term" value="F:DNA binding"/>
    <property type="evidence" value="ECO:0007669"/>
    <property type="project" value="UniProtKB-KW"/>
</dbReference>
<dbReference type="InterPro" id="IPR009057">
    <property type="entry name" value="Homeodomain-like_sf"/>
</dbReference>
<keyword evidence="3" id="KW-0805">Transcription regulation</keyword>
<dbReference type="InParanoid" id="A0A2G5CZ07"/>
<feature type="domain" description="Myb-like" evidence="9">
    <location>
        <begin position="8"/>
        <end position="60"/>
    </location>
</feature>
<dbReference type="FunCoup" id="A0A2G5CZ07">
    <property type="interactions" value="2"/>
</dbReference>
<dbReference type="InterPro" id="IPR051953">
    <property type="entry name" value="Plant_SW-associated_TFs"/>
</dbReference>
<dbReference type="GO" id="GO:0005634">
    <property type="term" value="C:nucleus"/>
    <property type="evidence" value="ECO:0007669"/>
    <property type="project" value="UniProtKB-SubCell"/>
</dbReference>
<feature type="domain" description="Myb-like" evidence="9">
    <location>
        <begin position="61"/>
        <end position="111"/>
    </location>
</feature>
<dbReference type="OrthoDB" id="2143914at2759"/>
<evidence type="ECO:0000256" key="2">
    <source>
        <dbReference type="ARBA" id="ARBA00022737"/>
    </source>
</evidence>
<dbReference type="InterPro" id="IPR001005">
    <property type="entry name" value="SANT/Myb"/>
</dbReference>
<feature type="domain" description="HTH myb-type" evidence="10">
    <location>
        <begin position="61"/>
        <end position="115"/>
    </location>
</feature>
<accession>A0A2G5CZ07</accession>
<evidence type="ECO:0000256" key="3">
    <source>
        <dbReference type="ARBA" id="ARBA00023015"/>
    </source>
</evidence>
<keyword evidence="4" id="KW-0238">DNA-binding</keyword>
<gene>
    <name evidence="11" type="ORF">AQUCO_03400423v1</name>
</gene>
<keyword evidence="2" id="KW-0677">Repeat</keyword>
<keyword evidence="5" id="KW-0010">Activator</keyword>
<evidence type="ECO:0000313" key="11">
    <source>
        <dbReference type="EMBL" id="PIA36511.1"/>
    </source>
</evidence>
<comment type="subcellular location">
    <subcellularLocation>
        <location evidence="1">Nucleus</location>
    </subcellularLocation>
</comment>
<evidence type="ECO:0000259" key="9">
    <source>
        <dbReference type="PROSITE" id="PS50090"/>
    </source>
</evidence>
<feature type="domain" description="HTH myb-type" evidence="10">
    <location>
        <begin position="12"/>
        <end position="60"/>
    </location>
</feature>
<dbReference type="InterPro" id="IPR017930">
    <property type="entry name" value="Myb_dom"/>
</dbReference>
<sequence>MACDKSPKAMYRKGLWSPEEDEKLRDYIFRYGHGCWSSLPSRVGLQRNGKSCRLRWINYLRPGLKRGVFTSQEDQTILALHQSLGNRWSQIAQQLPGRTDNEIKNYWHSCLKKKVMKAAEGFQAQSNSQSPKTMESASSSHEPNNEVSSFKPFQSQEPYDHTKRSSLDPNYGTSRPKFFSQGTNSKCFPKILFSEWLTSSDHVNQQQNINHSCNQMMLMENSDDSNVANIVSKYEDNSHDDSSDVNFVYKQNFSHEIEQTVDELHHHELKNNGATMVSKFGLVDFVSTGEMYSDFNMYHDLIY</sequence>
<name>A0A2G5CZ07_AQUCA</name>
<dbReference type="FunFam" id="1.10.10.60:FF:000077">
    <property type="entry name" value="MYB transcription factor"/>
    <property type="match status" value="1"/>
</dbReference>
<dbReference type="CDD" id="cd00167">
    <property type="entry name" value="SANT"/>
    <property type="match status" value="2"/>
</dbReference>
<proteinExistence type="predicted"/>
<dbReference type="STRING" id="218851.A0A2G5CZ07"/>
<dbReference type="PROSITE" id="PS51294">
    <property type="entry name" value="HTH_MYB"/>
    <property type="match status" value="2"/>
</dbReference>
<dbReference type="PANTHER" id="PTHR47997">
    <property type="entry name" value="MYB DOMAIN PROTEIN 55"/>
    <property type="match status" value="1"/>
</dbReference>
<evidence type="ECO:0000256" key="8">
    <source>
        <dbReference type="SAM" id="MobiDB-lite"/>
    </source>
</evidence>
<evidence type="ECO:0000256" key="1">
    <source>
        <dbReference type="ARBA" id="ARBA00004123"/>
    </source>
</evidence>
<dbReference type="AlphaFoldDB" id="A0A2G5CZ07"/>
<protein>
    <submittedName>
        <fullName evidence="11">Uncharacterized protein</fullName>
    </submittedName>
</protein>
<reference evidence="11 12" key="1">
    <citation type="submission" date="2017-09" db="EMBL/GenBank/DDBJ databases">
        <title>WGS assembly of Aquilegia coerulea Goldsmith.</title>
        <authorList>
            <person name="Hodges S."/>
            <person name="Kramer E."/>
            <person name="Nordborg M."/>
            <person name="Tomkins J."/>
            <person name="Borevitz J."/>
            <person name="Derieg N."/>
            <person name="Yan J."/>
            <person name="Mihaltcheva S."/>
            <person name="Hayes R.D."/>
            <person name="Rokhsar D."/>
        </authorList>
    </citation>
    <scope>NUCLEOTIDE SEQUENCE [LARGE SCALE GENOMIC DNA]</scope>
    <source>
        <strain evidence="12">cv. Goldsmith</strain>
    </source>
</reference>
<dbReference type="PANTHER" id="PTHR47997:SF11">
    <property type="entry name" value="TRANSCRIPTION FACTOR LAF1"/>
    <property type="match status" value="1"/>
</dbReference>
<dbReference type="Pfam" id="PF00249">
    <property type="entry name" value="Myb_DNA-binding"/>
    <property type="match status" value="2"/>
</dbReference>